<dbReference type="PROSITE" id="PS51257">
    <property type="entry name" value="PROKAR_LIPOPROTEIN"/>
    <property type="match status" value="1"/>
</dbReference>
<evidence type="ECO:0000256" key="1">
    <source>
        <dbReference type="SAM" id="MobiDB-lite"/>
    </source>
</evidence>
<feature type="compositionally biased region" description="Acidic residues" evidence="1">
    <location>
        <begin position="77"/>
        <end position="86"/>
    </location>
</feature>
<feature type="domain" description="Flavodoxin-like" evidence="3">
    <location>
        <begin position="44"/>
        <end position="201"/>
    </location>
</feature>
<dbReference type="InterPro" id="IPR001226">
    <property type="entry name" value="Flavodoxin_CS"/>
</dbReference>
<evidence type="ECO:0000259" key="3">
    <source>
        <dbReference type="PROSITE" id="PS50902"/>
    </source>
</evidence>
<accession>A0A9D1HDI4</accession>
<dbReference type="Gene3D" id="3.40.50.360">
    <property type="match status" value="1"/>
</dbReference>
<dbReference type="InterPro" id="IPR008254">
    <property type="entry name" value="Flavodoxin/NO_synth"/>
</dbReference>
<dbReference type="SUPFAM" id="SSF52218">
    <property type="entry name" value="Flavoproteins"/>
    <property type="match status" value="1"/>
</dbReference>
<feature type="region of interest" description="Disordered" evidence="1">
    <location>
        <begin position="77"/>
        <end position="103"/>
    </location>
</feature>
<dbReference type="NCBIfam" id="NF005501">
    <property type="entry name" value="PRK07116.1"/>
    <property type="match status" value="1"/>
</dbReference>
<dbReference type="Proteomes" id="UP000824159">
    <property type="component" value="Unassembled WGS sequence"/>
</dbReference>
<reference evidence="4" key="1">
    <citation type="submission" date="2020-10" db="EMBL/GenBank/DDBJ databases">
        <authorList>
            <person name="Gilroy R."/>
        </authorList>
    </citation>
    <scope>NUCLEOTIDE SEQUENCE</scope>
    <source>
        <strain evidence="4">CHK176-22527</strain>
    </source>
</reference>
<dbReference type="EMBL" id="DVLX01000060">
    <property type="protein sequence ID" value="HIT99594.1"/>
    <property type="molecule type" value="Genomic_DNA"/>
</dbReference>
<feature type="chain" id="PRO_5038562222" evidence="2">
    <location>
        <begin position="19"/>
        <end position="201"/>
    </location>
</feature>
<dbReference type="AlphaFoldDB" id="A0A9D1HDI4"/>
<keyword evidence="2" id="KW-0732">Signal</keyword>
<name>A0A9D1HDI4_9FIRM</name>
<organism evidence="4 5">
    <name type="scientific">Candidatus Allocopromorpha excrementavium</name>
    <dbReference type="NCBI Taxonomy" id="2840741"/>
    <lineage>
        <taxon>Bacteria</taxon>
        <taxon>Bacillati</taxon>
        <taxon>Bacillota</taxon>
        <taxon>Clostridia</taxon>
        <taxon>Eubacteriales</taxon>
        <taxon>Eubacteriaceae</taxon>
        <taxon>Eubacteriaceae incertae sedis</taxon>
        <taxon>Candidatus Allocopromorpha</taxon>
    </lineage>
</organism>
<reference evidence="4" key="2">
    <citation type="journal article" date="2021" name="PeerJ">
        <title>Extensive microbial diversity within the chicken gut microbiome revealed by metagenomics and culture.</title>
        <authorList>
            <person name="Gilroy R."/>
            <person name="Ravi A."/>
            <person name="Getino M."/>
            <person name="Pursley I."/>
            <person name="Horton D.L."/>
            <person name="Alikhan N.F."/>
            <person name="Baker D."/>
            <person name="Gharbi K."/>
            <person name="Hall N."/>
            <person name="Watson M."/>
            <person name="Adriaenssens E.M."/>
            <person name="Foster-Nyarko E."/>
            <person name="Jarju S."/>
            <person name="Secka A."/>
            <person name="Antonio M."/>
            <person name="Oren A."/>
            <person name="Chaudhuri R.R."/>
            <person name="La Ragione R."/>
            <person name="Hildebrand F."/>
            <person name="Pallen M.J."/>
        </authorList>
    </citation>
    <scope>NUCLEOTIDE SEQUENCE</scope>
    <source>
        <strain evidence="4">CHK176-22527</strain>
    </source>
</reference>
<evidence type="ECO:0000313" key="5">
    <source>
        <dbReference type="Proteomes" id="UP000824159"/>
    </source>
</evidence>
<dbReference type="GO" id="GO:0010181">
    <property type="term" value="F:FMN binding"/>
    <property type="evidence" value="ECO:0007669"/>
    <property type="project" value="InterPro"/>
</dbReference>
<sequence length="201" mass="21469">MKKIIYVLIAGIMAFALAACGSGGSSENEGAQENTQGSSAGGNSLVVYFSATGNTESVAETLAQMQGAELYEIVPEDPYTDEDLDYNDSSSRTTTEQNDETARPAISGEIDNIENYDTVYVGFPIWWNDMPRIMYTFFDTYDFSGKTIAPFCTSGGSGISEAVNNIEELEPSATVVEGLRTSPSGAEADIADWLESIGAAQ</sequence>
<dbReference type="PANTHER" id="PTHR39201">
    <property type="entry name" value="EXPORTED PROTEIN-RELATED"/>
    <property type="match status" value="1"/>
</dbReference>
<dbReference type="GO" id="GO:0009055">
    <property type="term" value="F:electron transfer activity"/>
    <property type="evidence" value="ECO:0007669"/>
    <property type="project" value="InterPro"/>
</dbReference>
<feature type="compositionally biased region" description="Polar residues" evidence="1">
    <location>
        <begin position="87"/>
        <end position="96"/>
    </location>
</feature>
<comment type="caution">
    <text evidence="4">The sequence shown here is derived from an EMBL/GenBank/DDBJ whole genome shotgun (WGS) entry which is preliminary data.</text>
</comment>
<dbReference type="PROSITE" id="PS00201">
    <property type="entry name" value="FLAVODOXIN"/>
    <property type="match status" value="1"/>
</dbReference>
<dbReference type="GO" id="GO:0016651">
    <property type="term" value="F:oxidoreductase activity, acting on NAD(P)H"/>
    <property type="evidence" value="ECO:0007669"/>
    <property type="project" value="UniProtKB-ARBA"/>
</dbReference>
<evidence type="ECO:0000256" key="2">
    <source>
        <dbReference type="SAM" id="SignalP"/>
    </source>
</evidence>
<gene>
    <name evidence="4" type="ORF">IAD12_05005</name>
</gene>
<dbReference type="PROSITE" id="PS50902">
    <property type="entry name" value="FLAVODOXIN_LIKE"/>
    <property type="match status" value="1"/>
</dbReference>
<protein>
    <submittedName>
        <fullName evidence="4">NAD(P)H-dependent oxidoreductase</fullName>
    </submittedName>
</protein>
<evidence type="ECO:0000313" key="4">
    <source>
        <dbReference type="EMBL" id="HIT99594.1"/>
    </source>
</evidence>
<proteinExistence type="predicted"/>
<dbReference type="PANTHER" id="PTHR39201:SF1">
    <property type="entry name" value="FLAVODOXIN-LIKE DOMAIN-CONTAINING PROTEIN"/>
    <property type="match status" value="1"/>
</dbReference>
<dbReference type="InterPro" id="IPR029039">
    <property type="entry name" value="Flavoprotein-like_sf"/>
</dbReference>
<dbReference type="Pfam" id="PF12682">
    <property type="entry name" value="Flavodoxin_4"/>
    <property type="match status" value="1"/>
</dbReference>
<feature type="signal peptide" evidence="2">
    <location>
        <begin position="1"/>
        <end position="18"/>
    </location>
</feature>